<feature type="domain" description="Pterin-binding" evidence="2">
    <location>
        <begin position="105"/>
        <end position="328"/>
    </location>
</feature>
<organism evidence="3 4">
    <name type="scientific">Lacipirellula parvula</name>
    <dbReference type="NCBI Taxonomy" id="2650471"/>
    <lineage>
        <taxon>Bacteria</taxon>
        <taxon>Pseudomonadati</taxon>
        <taxon>Planctomycetota</taxon>
        <taxon>Planctomycetia</taxon>
        <taxon>Pirellulales</taxon>
        <taxon>Lacipirellulaceae</taxon>
        <taxon>Lacipirellula</taxon>
    </lineage>
</organism>
<proteinExistence type="predicted"/>
<evidence type="ECO:0000313" key="3">
    <source>
        <dbReference type="EMBL" id="BBO33107.1"/>
    </source>
</evidence>
<dbReference type="InterPro" id="IPR000489">
    <property type="entry name" value="Pterin-binding_dom"/>
</dbReference>
<dbReference type="RefSeq" id="WP_152098957.1">
    <property type="nucleotide sequence ID" value="NZ_AP021861.1"/>
</dbReference>
<accession>A0A5K7XAV4</accession>
<dbReference type="AlphaFoldDB" id="A0A5K7XAV4"/>
<dbReference type="InterPro" id="IPR045406">
    <property type="entry name" value="DUF6513"/>
</dbReference>
<dbReference type="GO" id="GO:0042558">
    <property type="term" value="P:pteridine-containing compound metabolic process"/>
    <property type="evidence" value="ECO:0007669"/>
    <property type="project" value="InterPro"/>
</dbReference>
<dbReference type="EMBL" id="AP021861">
    <property type="protein sequence ID" value="BBO33107.1"/>
    <property type="molecule type" value="Genomic_DNA"/>
</dbReference>
<dbReference type="SUPFAM" id="SSF51717">
    <property type="entry name" value="Dihydropteroate synthetase-like"/>
    <property type="match status" value="1"/>
</dbReference>
<gene>
    <name evidence="3" type="ORF">PLANPX_2719</name>
</gene>
<dbReference type="Pfam" id="PF00809">
    <property type="entry name" value="Pterin_bind"/>
    <property type="match status" value="1"/>
</dbReference>
<keyword evidence="4" id="KW-1185">Reference proteome</keyword>
<evidence type="ECO:0000313" key="4">
    <source>
        <dbReference type="Proteomes" id="UP000326837"/>
    </source>
</evidence>
<dbReference type="Gene3D" id="3.20.20.20">
    <property type="entry name" value="Dihydropteroate synthase-like"/>
    <property type="match status" value="1"/>
</dbReference>
<dbReference type="Pfam" id="PF20123">
    <property type="entry name" value="DUF6513"/>
    <property type="match status" value="1"/>
</dbReference>
<name>A0A5K7XAV4_9BACT</name>
<protein>
    <recommendedName>
        <fullName evidence="2">Pterin-binding domain-containing protein</fullName>
    </recommendedName>
</protein>
<dbReference type="Proteomes" id="UP000326837">
    <property type="component" value="Chromosome"/>
</dbReference>
<dbReference type="KEGG" id="lpav:PLANPX_2719"/>
<evidence type="ECO:0000256" key="1">
    <source>
        <dbReference type="SAM" id="MobiDB-lite"/>
    </source>
</evidence>
<evidence type="ECO:0000259" key="2">
    <source>
        <dbReference type="PROSITE" id="PS50972"/>
    </source>
</evidence>
<feature type="region of interest" description="Disordered" evidence="1">
    <location>
        <begin position="462"/>
        <end position="483"/>
    </location>
</feature>
<sequence length="483" mass="52803">MHRDHIHFVTGRLAEHALKSVVAPLATDVGFDYSVEVLPITVAALMSPAWIARHWHVPTAANRVILPGYCGGDLAPLTATTETPVEVGPRDLRQLHSYFKRQPPPSDYGAFDIEIIAEINHCPRLPLAEILRQAALLQRDGADLIDVGCHPGGTWSGVADVVRALRDAGHRVSVDSLNPAEIGPAVQAGAELVLSVNSTNREAAVDWGVEVIVTPDVPATLEGLDETIDFLAQRGVRLRIDPILEPIGFGFASSLGRYLDVRRRYPDAEMMMGIGNLTELTDVDSAGVNATLMGFCQEQGIRSVLTTQVINWARTSVAECDVARRVMHHAVTHRVLPKHLDPRLVMLRDAEVLETPVASIAELATQVRDNNYRIYATDGEVHLVGVGLHLHDADPFVVVEQLRRSGPDGGLPKNLDPGHAFYLGYEMCKALTALTLWKTYRQDEPLDWGFATREEARHYLKRPSAKAASSGAELDALDAEEAT</sequence>
<dbReference type="InterPro" id="IPR011005">
    <property type="entry name" value="Dihydropteroate_synth-like_sf"/>
</dbReference>
<dbReference type="PROSITE" id="PS50972">
    <property type="entry name" value="PTERIN_BINDING"/>
    <property type="match status" value="1"/>
</dbReference>
<reference evidence="4" key="1">
    <citation type="submission" date="2019-10" db="EMBL/GenBank/DDBJ databases">
        <title>Lacipirellula parvula gen. nov., sp. nov., representing a lineage of planctomycetes widespread in freshwater anoxic habitats, and description of the family Lacipirellulaceae.</title>
        <authorList>
            <person name="Dedysh S.N."/>
            <person name="Kulichevskaya I.S."/>
            <person name="Beletsky A.V."/>
            <person name="Rakitin A.L."/>
            <person name="Mardanov A.V."/>
            <person name="Ivanova A.A."/>
            <person name="Saltykova V.X."/>
            <person name="Rijpstra W.I.C."/>
            <person name="Sinninghe Damste J.S."/>
            <person name="Ravin N.V."/>
        </authorList>
    </citation>
    <scope>NUCLEOTIDE SEQUENCE [LARGE SCALE GENOMIC DNA]</scope>
    <source>
        <strain evidence="4">PX69</strain>
    </source>
</reference>